<evidence type="ECO:0000313" key="1">
    <source>
        <dbReference type="EnsemblPlants" id="cds.novel_model_3516_5bd9a17a"/>
    </source>
</evidence>
<dbReference type="EnsemblPlants" id="novel_model_3516_5bd9a17a">
    <property type="protein sequence ID" value="cds.novel_model_3516_5bd9a17a"/>
    <property type="gene ID" value="novel_gene_1872_5bd9a17a"/>
</dbReference>
<dbReference type="EMBL" id="UZAU01000390">
    <property type="status" value="NOT_ANNOTATED_CDS"/>
    <property type="molecule type" value="Genomic_DNA"/>
</dbReference>
<organism evidence="1 2">
    <name type="scientific">Cannabis sativa</name>
    <name type="common">Hemp</name>
    <name type="synonym">Marijuana</name>
    <dbReference type="NCBI Taxonomy" id="3483"/>
    <lineage>
        <taxon>Eukaryota</taxon>
        <taxon>Viridiplantae</taxon>
        <taxon>Streptophyta</taxon>
        <taxon>Embryophyta</taxon>
        <taxon>Tracheophyta</taxon>
        <taxon>Spermatophyta</taxon>
        <taxon>Magnoliopsida</taxon>
        <taxon>eudicotyledons</taxon>
        <taxon>Gunneridae</taxon>
        <taxon>Pentapetalae</taxon>
        <taxon>rosids</taxon>
        <taxon>fabids</taxon>
        <taxon>Rosales</taxon>
        <taxon>Cannabaceae</taxon>
        <taxon>Cannabis</taxon>
    </lineage>
</organism>
<evidence type="ECO:0000313" key="2">
    <source>
        <dbReference type="Proteomes" id="UP000596661"/>
    </source>
</evidence>
<accession>A0A803R084</accession>
<dbReference type="Gramene" id="novel_model_3516_5bd9a17a">
    <property type="protein sequence ID" value="cds.novel_model_3516_5bd9a17a"/>
    <property type="gene ID" value="novel_gene_1872_5bd9a17a"/>
</dbReference>
<sequence>MIKAFMLKIRHISIKMKLAQELVTSSSNIYIFQQAMHTINHVLECGKSPNQSTYASIFFFQTSKRKEKKKIYIYIYI</sequence>
<dbReference type="AlphaFoldDB" id="A0A803R084"/>
<reference evidence="1" key="2">
    <citation type="submission" date="2021-03" db="UniProtKB">
        <authorList>
            <consortium name="EnsemblPlants"/>
        </authorList>
    </citation>
    <scope>IDENTIFICATION</scope>
</reference>
<name>A0A803R084_CANSA</name>
<keyword evidence="2" id="KW-1185">Reference proteome</keyword>
<proteinExistence type="predicted"/>
<reference evidence="1" key="1">
    <citation type="submission" date="2018-11" db="EMBL/GenBank/DDBJ databases">
        <authorList>
            <person name="Grassa J C."/>
        </authorList>
    </citation>
    <scope>NUCLEOTIDE SEQUENCE [LARGE SCALE GENOMIC DNA]</scope>
</reference>
<protein>
    <submittedName>
        <fullName evidence="1">Uncharacterized protein</fullName>
    </submittedName>
</protein>
<dbReference type="Proteomes" id="UP000596661">
    <property type="component" value="Chromosome 4"/>
</dbReference>